<keyword evidence="1" id="KW-1188">Viral release from host cell</keyword>
<protein>
    <recommendedName>
        <fullName evidence="2">Terminase large subunit gp17-like C-terminal domain-containing protein</fullName>
    </recommendedName>
</protein>
<evidence type="ECO:0000313" key="3">
    <source>
        <dbReference type="EMBL" id="GAF77872.1"/>
    </source>
</evidence>
<dbReference type="Pfam" id="PF17289">
    <property type="entry name" value="Terminase_6C"/>
    <property type="match status" value="1"/>
</dbReference>
<dbReference type="AlphaFoldDB" id="X0SPR8"/>
<proteinExistence type="predicted"/>
<reference evidence="3" key="1">
    <citation type="journal article" date="2014" name="Front. Microbiol.">
        <title>High frequency of phylogenetically diverse reductive dehalogenase-homologous genes in deep subseafloor sedimentary metagenomes.</title>
        <authorList>
            <person name="Kawai M."/>
            <person name="Futagami T."/>
            <person name="Toyoda A."/>
            <person name="Takaki Y."/>
            <person name="Nishi S."/>
            <person name="Hori S."/>
            <person name="Arai W."/>
            <person name="Tsubouchi T."/>
            <person name="Morono Y."/>
            <person name="Uchiyama I."/>
            <person name="Ito T."/>
            <person name="Fujiyama A."/>
            <person name="Inagaki F."/>
            <person name="Takami H."/>
        </authorList>
    </citation>
    <scope>NUCLEOTIDE SEQUENCE</scope>
    <source>
        <strain evidence="3">Expedition CK06-06</strain>
    </source>
</reference>
<organism evidence="3">
    <name type="scientific">marine sediment metagenome</name>
    <dbReference type="NCBI Taxonomy" id="412755"/>
    <lineage>
        <taxon>unclassified sequences</taxon>
        <taxon>metagenomes</taxon>
        <taxon>ecological metagenomes</taxon>
    </lineage>
</organism>
<feature type="non-terminal residue" evidence="3">
    <location>
        <position position="1"/>
    </location>
</feature>
<dbReference type="EMBL" id="BARS01004415">
    <property type="protein sequence ID" value="GAF77872.1"/>
    <property type="molecule type" value="Genomic_DNA"/>
</dbReference>
<evidence type="ECO:0000256" key="1">
    <source>
        <dbReference type="ARBA" id="ARBA00022612"/>
    </source>
</evidence>
<sequence length="274" mass="31496">ELKYPDYTHKALELLEGIFPTNEDITYHDDGRIEIDITKGSFKHLDCPNWPLSKLLIEKILKPLEFRTQMQNEPIDPFGNYFSNKMWNEVEYAANKYTSIVISIDPAFGKGKDSDNTAICVMAKQGTRSFVVLEMFAGKIMSLRKTLYEIWSKYNKSQIVKVVCEANFLQKIFVVDKLNKELPFTVAPFFSKGEKVLRIQSLHDPMVSKQIMIATDCLGKEQFKEEMLAWIPKASTTYRKDDRLDATQMAYETFIRLIGGAKPRSGKTSSTFNK</sequence>
<feature type="domain" description="Terminase large subunit gp17-like C-terminal" evidence="2">
    <location>
        <begin position="102"/>
        <end position="252"/>
    </location>
</feature>
<evidence type="ECO:0000259" key="2">
    <source>
        <dbReference type="Pfam" id="PF17289"/>
    </source>
</evidence>
<dbReference type="Gene3D" id="3.30.420.240">
    <property type="match status" value="1"/>
</dbReference>
<gene>
    <name evidence="3" type="ORF">S01H1_08628</name>
</gene>
<name>X0SPR8_9ZZZZ</name>
<comment type="caution">
    <text evidence="3">The sequence shown here is derived from an EMBL/GenBank/DDBJ whole genome shotgun (WGS) entry which is preliminary data.</text>
</comment>
<dbReference type="InterPro" id="IPR035421">
    <property type="entry name" value="Terminase_6C"/>
</dbReference>
<accession>X0SPR8</accession>